<dbReference type="Gene3D" id="1.20.5.620">
    <property type="entry name" value="F1F0 ATP synthase subunit B, membrane domain"/>
    <property type="match status" value="1"/>
</dbReference>
<dbReference type="InterPro" id="IPR005864">
    <property type="entry name" value="ATP_synth_F0_bsu_bac"/>
</dbReference>
<dbReference type="RefSeq" id="WP_209460788.1">
    <property type="nucleotide sequence ID" value="NZ_JAGGKC010000034.1"/>
</dbReference>
<evidence type="ECO:0000256" key="5">
    <source>
        <dbReference type="ARBA" id="ARBA00022692"/>
    </source>
</evidence>
<comment type="function">
    <text evidence="11 13">F(1)F(0) ATP synthase produces ATP from ADP in the presence of a proton or sodium gradient. F-type ATPases consist of two structural domains, F(1) containing the extramembraneous catalytic core and F(0) containing the membrane proton channel, linked together by a central stalk and a peripheral stalk. During catalysis, ATP synthesis in the catalytic domain of F(1) is coupled via a rotary mechanism of the central stalk subunits to proton translocation.</text>
</comment>
<dbReference type="InterPro" id="IPR050059">
    <property type="entry name" value="ATP_synthase_B_chain"/>
</dbReference>
<dbReference type="NCBIfam" id="NF009992">
    <property type="entry name" value="PRK13461.1"/>
    <property type="match status" value="1"/>
</dbReference>
<keyword evidence="5 13" id="KW-0812">Transmembrane</keyword>
<evidence type="ECO:0000313" key="15">
    <source>
        <dbReference type="EMBL" id="MBP1920622.1"/>
    </source>
</evidence>
<evidence type="ECO:0000256" key="9">
    <source>
        <dbReference type="ARBA" id="ARBA00023136"/>
    </source>
</evidence>
<evidence type="ECO:0000256" key="10">
    <source>
        <dbReference type="ARBA" id="ARBA00023310"/>
    </source>
</evidence>
<keyword evidence="6 13" id="KW-0375">Hydrogen ion transport</keyword>
<dbReference type="SUPFAM" id="SSF81573">
    <property type="entry name" value="F1F0 ATP synthase subunit B, membrane domain"/>
    <property type="match status" value="1"/>
</dbReference>
<protein>
    <recommendedName>
        <fullName evidence="13">ATP synthase subunit b</fullName>
    </recommendedName>
    <alternativeName>
        <fullName evidence="13">ATP synthase F(0) sector subunit b</fullName>
    </alternativeName>
    <alternativeName>
        <fullName evidence="13">ATPase subunit I</fullName>
    </alternativeName>
    <alternativeName>
        <fullName evidence="13">F-type ATPase subunit b</fullName>
        <shortName evidence="13">F-ATPase subunit b</shortName>
    </alternativeName>
</protein>
<evidence type="ECO:0000256" key="2">
    <source>
        <dbReference type="ARBA" id="ARBA00022448"/>
    </source>
</evidence>
<evidence type="ECO:0000256" key="3">
    <source>
        <dbReference type="ARBA" id="ARBA00022475"/>
    </source>
</evidence>
<keyword evidence="4 13" id="KW-0138">CF(0)</keyword>
<evidence type="ECO:0000256" key="14">
    <source>
        <dbReference type="RuleBase" id="RU003848"/>
    </source>
</evidence>
<evidence type="ECO:0000256" key="8">
    <source>
        <dbReference type="ARBA" id="ARBA00023065"/>
    </source>
</evidence>
<reference evidence="15 16" key="1">
    <citation type="submission" date="2021-03" db="EMBL/GenBank/DDBJ databases">
        <title>Genomic Encyclopedia of Type Strains, Phase IV (KMG-IV): sequencing the most valuable type-strain genomes for metagenomic binning, comparative biology and taxonomic classification.</title>
        <authorList>
            <person name="Goeker M."/>
        </authorList>
    </citation>
    <scope>NUCLEOTIDE SEQUENCE [LARGE SCALE GENOMIC DNA]</scope>
    <source>
        <strain evidence="15 16">DSM 6139</strain>
    </source>
</reference>
<sequence>MSIHLSEVIAAVINLVIFYFFMKKFFFKKLEAVITERNNMIRKSLDQAEADKLEAAKTFEIAKIEAEKAKETGKGIIKDFKTRAENLYDEIVDEARQEGKLIVKRAEMDADRELENARKEMREEVVGLATILSKKVLGEEITEEVHERLVDEVIQKVGV</sequence>
<comment type="caution">
    <text evidence="15">The sequence shown here is derived from an EMBL/GenBank/DDBJ whole genome shotgun (WGS) entry which is preliminary data.</text>
</comment>
<dbReference type="InterPro" id="IPR028987">
    <property type="entry name" value="ATP_synth_B-like_membr_sf"/>
</dbReference>
<keyword evidence="2 13" id="KW-0813">Transport</keyword>
<keyword evidence="8 13" id="KW-0406">Ion transport</keyword>
<gene>
    <name evidence="13" type="primary">atpF</name>
    <name evidence="15" type="ORF">J2Z34_003137</name>
</gene>
<evidence type="ECO:0000256" key="4">
    <source>
        <dbReference type="ARBA" id="ARBA00022547"/>
    </source>
</evidence>
<comment type="subcellular location">
    <subcellularLocation>
        <location evidence="13">Cell membrane</location>
        <topology evidence="13">Single-pass membrane protein</topology>
    </subcellularLocation>
    <subcellularLocation>
        <location evidence="12">Endomembrane system</location>
        <topology evidence="12">Single-pass membrane protein</topology>
    </subcellularLocation>
</comment>
<evidence type="ECO:0000256" key="1">
    <source>
        <dbReference type="ARBA" id="ARBA00005513"/>
    </source>
</evidence>
<keyword evidence="10 13" id="KW-0066">ATP synthesis</keyword>
<dbReference type="Pfam" id="PF00430">
    <property type="entry name" value="ATP-synt_B"/>
    <property type="match status" value="1"/>
</dbReference>
<dbReference type="EMBL" id="JAGGKC010000034">
    <property type="protein sequence ID" value="MBP1920622.1"/>
    <property type="molecule type" value="Genomic_DNA"/>
</dbReference>
<evidence type="ECO:0000256" key="6">
    <source>
        <dbReference type="ARBA" id="ARBA00022781"/>
    </source>
</evidence>
<dbReference type="InterPro" id="IPR002146">
    <property type="entry name" value="ATP_synth_b/b'su_bac/chlpt"/>
</dbReference>
<dbReference type="HAMAP" id="MF_01398">
    <property type="entry name" value="ATP_synth_b_bprime"/>
    <property type="match status" value="1"/>
</dbReference>
<comment type="function">
    <text evidence="13">Component of the F(0) channel, it forms part of the peripheral stalk, linking F(1) to F(0).</text>
</comment>
<keyword evidence="7 13" id="KW-1133">Transmembrane helix</keyword>
<accession>A0ABS4G7T5</accession>
<evidence type="ECO:0000256" key="11">
    <source>
        <dbReference type="ARBA" id="ARBA00025198"/>
    </source>
</evidence>
<evidence type="ECO:0000256" key="7">
    <source>
        <dbReference type="ARBA" id="ARBA00022989"/>
    </source>
</evidence>
<dbReference type="PANTHER" id="PTHR33445">
    <property type="entry name" value="ATP SYNTHASE SUBUNIT B', CHLOROPLASTIC"/>
    <property type="match status" value="1"/>
</dbReference>
<dbReference type="NCBIfam" id="TIGR01144">
    <property type="entry name" value="ATP_synt_b"/>
    <property type="match status" value="1"/>
</dbReference>
<keyword evidence="9 13" id="KW-0472">Membrane</keyword>
<proteinExistence type="inferred from homology"/>
<keyword evidence="16" id="KW-1185">Reference proteome</keyword>
<comment type="subunit">
    <text evidence="13">F-type ATPases have 2 components, F(1) - the catalytic core - and F(0) - the membrane proton channel. F(1) has five subunits: alpha(3), beta(3), gamma(1), delta(1), epsilon(1). F(0) has three main subunits: a(1), b(2) and c(10-14). The alpha and beta chains form an alternating ring which encloses part of the gamma chain. F(1) is attached to F(0) by a central stalk formed by the gamma and epsilon chains, while a peripheral stalk is formed by the delta and b chains.</text>
</comment>
<organism evidence="15 16">
    <name type="scientific">Youngiibacter multivorans</name>
    <dbReference type="NCBI Taxonomy" id="937251"/>
    <lineage>
        <taxon>Bacteria</taxon>
        <taxon>Bacillati</taxon>
        <taxon>Bacillota</taxon>
        <taxon>Clostridia</taxon>
        <taxon>Eubacteriales</taxon>
        <taxon>Clostridiaceae</taxon>
        <taxon>Youngiibacter</taxon>
    </lineage>
</organism>
<keyword evidence="3 13" id="KW-1003">Cell membrane</keyword>
<name>A0ABS4G7T5_9CLOT</name>
<dbReference type="Proteomes" id="UP001519271">
    <property type="component" value="Unassembled WGS sequence"/>
</dbReference>
<evidence type="ECO:0000313" key="16">
    <source>
        <dbReference type="Proteomes" id="UP001519271"/>
    </source>
</evidence>
<evidence type="ECO:0000256" key="12">
    <source>
        <dbReference type="ARBA" id="ARBA00037847"/>
    </source>
</evidence>
<comment type="similarity">
    <text evidence="1 13 14">Belongs to the ATPase B chain family.</text>
</comment>
<feature type="transmembrane region" description="Helical" evidence="13">
    <location>
        <begin position="6"/>
        <end position="22"/>
    </location>
</feature>
<evidence type="ECO:0000256" key="13">
    <source>
        <dbReference type="HAMAP-Rule" id="MF_01398"/>
    </source>
</evidence>
<dbReference type="PANTHER" id="PTHR33445:SF1">
    <property type="entry name" value="ATP SYNTHASE SUBUNIT B"/>
    <property type="match status" value="1"/>
</dbReference>
<dbReference type="CDD" id="cd06503">
    <property type="entry name" value="ATP-synt_Fo_b"/>
    <property type="match status" value="1"/>
</dbReference>